<keyword evidence="1" id="KW-0378">Hydrolase</keyword>
<dbReference type="PANTHER" id="PTHR11203">
    <property type="entry name" value="CLEAVAGE AND POLYADENYLATION SPECIFICITY FACTOR FAMILY MEMBER"/>
    <property type="match status" value="1"/>
</dbReference>
<protein>
    <submittedName>
        <fullName evidence="1">Ligase-associated DNA damage response exonuclease</fullName>
        <ecNumber evidence="1">3.1.-.-</ecNumber>
    </submittedName>
</protein>
<dbReference type="InterPro" id="IPR036866">
    <property type="entry name" value="RibonucZ/Hydroxyglut_hydro"/>
</dbReference>
<name>A0A7C4LJC4_9PLAN</name>
<dbReference type="EC" id="3.1.-.-" evidence="1"/>
<dbReference type="InterPro" id="IPR026360">
    <property type="entry name" value="Xnuc_lig_assoc"/>
</dbReference>
<dbReference type="PANTHER" id="PTHR11203:SF49">
    <property type="entry name" value="BLL1145 PROTEIN"/>
    <property type="match status" value="1"/>
</dbReference>
<keyword evidence="1" id="KW-0540">Nuclease</keyword>
<accession>A0A7C4LJC4</accession>
<dbReference type="NCBIfam" id="TIGR04122">
    <property type="entry name" value="Xnuc_lig_assoc"/>
    <property type="match status" value="1"/>
</dbReference>
<proteinExistence type="predicted"/>
<evidence type="ECO:0000313" key="1">
    <source>
        <dbReference type="EMBL" id="HGT38562.1"/>
    </source>
</evidence>
<keyword evidence="1" id="KW-0269">Exonuclease</keyword>
<organism evidence="1">
    <name type="scientific">Schlesneria paludicola</name>
    <dbReference type="NCBI Taxonomy" id="360056"/>
    <lineage>
        <taxon>Bacteria</taxon>
        <taxon>Pseudomonadati</taxon>
        <taxon>Planctomycetota</taxon>
        <taxon>Planctomycetia</taxon>
        <taxon>Planctomycetales</taxon>
        <taxon>Planctomycetaceae</taxon>
        <taxon>Schlesneria</taxon>
    </lineage>
</organism>
<reference evidence="1" key="1">
    <citation type="journal article" date="2020" name="mSystems">
        <title>Genome- and Community-Level Interaction Insights into Carbon Utilization and Element Cycling Functions of Hydrothermarchaeota in Hydrothermal Sediment.</title>
        <authorList>
            <person name="Zhou Z."/>
            <person name="Liu Y."/>
            <person name="Xu W."/>
            <person name="Pan J."/>
            <person name="Luo Z.H."/>
            <person name="Li M."/>
        </authorList>
    </citation>
    <scope>NUCLEOTIDE SEQUENCE [LARGE SCALE GENOMIC DNA]</scope>
    <source>
        <strain evidence="1">SpSt-508</strain>
    </source>
</reference>
<keyword evidence="1" id="KW-0436">Ligase</keyword>
<dbReference type="GO" id="GO:0004521">
    <property type="term" value="F:RNA endonuclease activity"/>
    <property type="evidence" value="ECO:0007669"/>
    <property type="project" value="TreeGrafter"/>
</dbReference>
<dbReference type="EMBL" id="DSVQ01000010">
    <property type="protein sequence ID" value="HGT38562.1"/>
    <property type="molecule type" value="Genomic_DNA"/>
</dbReference>
<dbReference type="AlphaFoldDB" id="A0A7C4LJC4"/>
<dbReference type="InterPro" id="IPR050698">
    <property type="entry name" value="MBL"/>
</dbReference>
<dbReference type="GO" id="GO:0016874">
    <property type="term" value="F:ligase activity"/>
    <property type="evidence" value="ECO:0007669"/>
    <property type="project" value="UniProtKB-KW"/>
</dbReference>
<gene>
    <name evidence="1" type="ORF">ENS64_04780</name>
</gene>
<comment type="caution">
    <text evidence="1">The sequence shown here is derived from an EMBL/GenBank/DDBJ whole genome shotgun (WGS) entry which is preliminary data.</text>
</comment>
<dbReference type="GO" id="GO:0004527">
    <property type="term" value="F:exonuclease activity"/>
    <property type="evidence" value="ECO:0007669"/>
    <property type="project" value="UniProtKB-KW"/>
</dbReference>
<dbReference type="Gene3D" id="3.60.15.10">
    <property type="entry name" value="Ribonuclease Z/Hydroxyacylglutathione hydrolase-like"/>
    <property type="match status" value="1"/>
</dbReference>
<dbReference type="SUPFAM" id="SSF56281">
    <property type="entry name" value="Metallo-hydrolase/oxidoreductase"/>
    <property type="match status" value="1"/>
</dbReference>
<sequence length="346" mass="38315">MAHPPLLRMTAAGLYCDAGGFHIDPCTAVARAVVTHAHTDHFHRQCRRYLTARPGRGVLSDRLGPAALVDTLDYGETLRMGDVIVSLHPAGHVLGSAQVRVEHRGEVWVVTGDYQRAPNPTCAPFEPIRCHHLATESTFGHPRFQWPPAEELFAAIHQWWRANQAEGKASFLYAYAFGKAQRLLAGLDRRLGPVLVTRDIDAINARYREAGVELGPAPVANDVDLEPLWRNALFVLPPAARWRQPFPFAGDYATAFASGWMLLPEQVCRWRVSQGFVLSDHADHAEILTVIAESGAETVWVMHGYIDALVAELRQQGRDARPLRSPRCTAPPAAHSQLRLSFDDAP</sequence>